<dbReference type="PANTHER" id="PTHR13032:SF6">
    <property type="entry name" value="MITOCHONDRIAL IMPORT INNER MEMBRANE TRANSLOCASE SUBUNIT TIM21"/>
    <property type="match status" value="1"/>
</dbReference>
<dbReference type="PANTHER" id="PTHR13032">
    <property type="entry name" value="MITOCHONDRIAL IMPORT INNER MEMBRANE TRANSLOCASE SUBUNIT TIM21"/>
    <property type="match status" value="1"/>
</dbReference>
<dbReference type="VEuPathDB" id="VectorBase:AALFPA_057594"/>
<evidence type="ECO:0000256" key="1">
    <source>
        <dbReference type="ARBA" id="ARBA00004304"/>
    </source>
</evidence>
<keyword evidence="6 12" id="KW-0653">Protein transport</keyword>
<evidence type="ECO:0000256" key="12">
    <source>
        <dbReference type="RuleBase" id="RU367142"/>
    </source>
</evidence>
<evidence type="ECO:0000256" key="7">
    <source>
        <dbReference type="ARBA" id="ARBA00022946"/>
    </source>
</evidence>
<keyword evidence="5 12" id="KW-0812">Transmembrane</keyword>
<dbReference type="EMBL" id="GAPW01004112">
    <property type="protein sequence ID" value="JAC09486.1"/>
    <property type="molecule type" value="mRNA"/>
</dbReference>
<organism evidence="13">
    <name type="scientific">Aedes albopictus</name>
    <name type="common">Asian tiger mosquito</name>
    <name type="synonym">Stegomyia albopicta</name>
    <dbReference type="NCBI Taxonomy" id="7160"/>
    <lineage>
        <taxon>Eukaryota</taxon>
        <taxon>Metazoa</taxon>
        <taxon>Ecdysozoa</taxon>
        <taxon>Arthropoda</taxon>
        <taxon>Hexapoda</taxon>
        <taxon>Insecta</taxon>
        <taxon>Pterygota</taxon>
        <taxon>Neoptera</taxon>
        <taxon>Endopterygota</taxon>
        <taxon>Diptera</taxon>
        <taxon>Nematocera</taxon>
        <taxon>Culicoidea</taxon>
        <taxon>Culicidae</taxon>
        <taxon>Culicinae</taxon>
        <taxon>Aedini</taxon>
        <taxon>Aedes</taxon>
        <taxon>Stegomyia</taxon>
    </lineage>
</organism>
<evidence type="ECO:0000313" key="13">
    <source>
        <dbReference type="EMBL" id="JAC09486.1"/>
    </source>
</evidence>
<keyword evidence="7" id="KW-0809">Transit peptide</keyword>
<accession>A0A023EK46</accession>
<sequence>MSLLALRPLLARNRFSTLSLLRIAATIPVPKQSRCYATAEKRSETSLSAASDRTDVSTDVRPLGERVKENTKTASYMGVILLGVGVTSVLFYAIFKELFSSNSPNNIYTEALERVKDEPKVKDALGAPIKGFGEESRRGRRNHVAHTTYVRDGVQYIRMQFYVQGIRNKATVHLEKRLNESGDYEYRYLFVQLDYYPHSTIILEDNRLQQDALKSLPSLQPIV</sequence>
<evidence type="ECO:0000256" key="9">
    <source>
        <dbReference type="ARBA" id="ARBA00023010"/>
    </source>
</evidence>
<evidence type="ECO:0000256" key="10">
    <source>
        <dbReference type="ARBA" id="ARBA00023128"/>
    </source>
</evidence>
<comment type="similarity">
    <text evidence="2 12">Belongs to the TIM21 family.</text>
</comment>
<dbReference type="FunFam" id="3.10.450.320:FF:000001">
    <property type="entry name" value="Mitochondrial import inner membrane translocase subunit Tim21"/>
    <property type="match status" value="1"/>
</dbReference>
<proteinExistence type="evidence at transcript level"/>
<keyword evidence="10 12" id="KW-0496">Mitochondrion</keyword>
<keyword evidence="11 12" id="KW-0472">Membrane</keyword>
<dbReference type="GO" id="GO:0030150">
    <property type="term" value="P:protein import into mitochondrial matrix"/>
    <property type="evidence" value="ECO:0007669"/>
    <property type="project" value="UniProtKB-UniRule"/>
</dbReference>
<protein>
    <recommendedName>
        <fullName evidence="3 12">Mitochondrial import inner membrane translocase subunit Tim21</fullName>
    </recommendedName>
</protein>
<evidence type="ECO:0000256" key="11">
    <source>
        <dbReference type="ARBA" id="ARBA00023136"/>
    </source>
</evidence>
<keyword evidence="4 12" id="KW-0813">Transport</keyword>
<comment type="subunit">
    <text evidence="12">Component of the TIM23 complex.</text>
</comment>
<dbReference type="AlphaFoldDB" id="A0A023EK46"/>
<comment type="function">
    <text evidence="12">Essential component of the TIM23 complex, a complex that mediates the translocation of transit peptide-containing proteins across the mitochondrial inner membrane.</text>
</comment>
<evidence type="ECO:0000256" key="4">
    <source>
        <dbReference type="ARBA" id="ARBA00022448"/>
    </source>
</evidence>
<keyword evidence="9 12" id="KW-0811">Translocation</keyword>
<dbReference type="InterPro" id="IPR013261">
    <property type="entry name" value="Tim21"/>
</dbReference>
<name>A0A023EK46_AEDAL</name>
<evidence type="ECO:0000256" key="2">
    <source>
        <dbReference type="ARBA" id="ARBA00010867"/>
    </source>
</evidence>
<reference evidence="13" key="1">
    <citation type="journal article" date="2014" name="PLoS Negl. Trop. Dis.">
        <title>Identification and characterization of seminal fluid proteins in the Asian tiger mosquito, Aedes albopictus.</title>
        <authorList>
            <person name="Boes K.E."/>
            <person name="Ribeiro J.M."/>
            <person name="Wong A."/>
            <person name="Harrington L.C."/>
            <person name="Wolfner M.F."/>
            <person name="Sirot L.K."/>
        </authorList>
    </citation>
    <scope>NUCLEOTIDE SEQUENCE</scope>
    <source>
        <tissue evidence="13">Reproductive organs</tissue>
    </source>
</reference>
<evidence type="ECO:0000256" key="3">
    <source>
        <dbReference type="ARBA" id="ARBA00020726"/>
    </source>
</evidence>
<evidence type="ECO:0000256" key="6">
    <source>
        <dbReference type="ARBA" id="ARBA00022927"/>
    </source>
</evidence>
<dbReference type="VEuPathDB" id="VectorBase:AALC636_037297"/>
<dbReference type="Pfam" id="PF08294">
    <property type="entry name" value="TIM21"/>
    <property type="match status" value="1"/>
</dbReference>
<dbReference type="VEuPathDB" id="VectorBase:AALF010467"/>
<keyword evidence="8 12" id="KW-1133">Transmembrane helix</keyword>
<keyword evidence="12" id="KW-0999">Mitochondrion inner membrane</keyword>
<evidence type="ECO:0000256" key="5">
    <source>
        <dbReference type="ARBA" id="ARBA00022692"/>
    </source>
</evidence>
<evidence type="ECO:0000256" key="8">
    <source>
        <dbReference type="ARBA" id="ARBA00022989"/>
    </source>
</evidence>
<feature type="transmembrane region" description="Helical" evidence="12">
    <location>
        <begin position="76"/>
        <end position="95"/>
    </location>
</feature>
<dbReference type="GO" id="GO:0005744">
    <property type="term" value="C:TIM23 mitochondrial import inner membrane translocase complex"/>
    <property type="evidence" value="ECO:0007669"/>
    <property type="project" value="UniProtKB-UniRule"/>
</dbReference>
<comment type="subcellular location">
    <subcellularLocation>
        <location evidence="12">Mitochondrion inner membrane</location>
        <topology evidence="12">Single-pass membrane protein</topology>
    </subcellularLocation>
    <subcellularLocation>
        <location evidence="1">Mitochondrion membrane</location>
        <topology evidence="1">Single-pass membrane protein</topology>
    </subcellularLocation>
</comment>
<dbReference type="Gene3D" id="3.10.450.320">
    <property type="entry name" value="Mitochondrial import inner membrane translocase subunit Tim21"/>
    <property type="match status" value="1"/>
</dbReference>
<dbReference type="InterPro" id="IPR038552">
    <property type="entry name" value="Tim21_IMS_sf"/>
</dbReference>